<organism evidence="2 3">
    <name type="scientific">Pseudovibrio denitrificans</name>
    <dbReference type="NCBI Taxonomy" id="258256"/>
    <lineage>
        <taxon>Bacteria</taxon>
        <taxon>Pseudomonadati</taxon>
        <taxon>Pseudomonadota</taxon>
        <taxon>Alphaproteobacteria</taxon>
        <taxon>Hyphomicrobiales</taxon>
        <taxon>Stappiaceae</taxon>
        <taxon>Pseudovibrio</taxon>
    </lineage>
</organism>
<keyword evidence="1" id="KW-1133">Transmembrane helix</keyword>
<keyword evidence="3" id="KW-1185">Reference proteome</keyword>
<keyword evidence="1" id="KW-0472">Membrane</keyword>
<dbReference type="Proteomes" id="UP000183371">
    <property type="component" value="Unassembled WGS sequence"/>
</dbReference>
<evidence type="ECO:0000256" key="1">
    <source>
        <dbReference type="SAM" id="Phobius"/>
    </source>
</evidence>
<dbReference type="AlphaFoldDB" id="A0A1I7D0P1"/>
<keyword evidence="1" id="KW-0812">Transmembrane</keyword>
<sequence>MFSQSSYQRIFRFFCIYDVLALAPFAVPFINSAHIETLSNLNVALGGQAWPVFLPVQLLFGQMLGVLGTGWAIWRWRNYSVSIGRYEGVLRLFFAASMLWAYALSPHTLLLVFAVIDGVGGALHLAAPQRQQICQRTA</sequence>
<evidence type="ECO:0000313" key="3">
    <source>
        <dbReference type="Proteomes" id="UP000183371"/>
    </source>
</evidence>
<name>A0A1I7D0P1_9HYPH</name>
<dbReference type="EMBL" id="FPBD01000007">
    <property type="protein sequence ID" value="SFU05161.1"/>
    <property type="molecule type" value="Genomic_DNA"/>
</dbReference>
<evidence type="ECO:0000313" key="2">
    <source>
        <dbReference type="EMBL" id="SFU05161.1"/>
    </source>
</evidence>
<gene>
    <name evidence="2" type="ORF">SAMN05444141_107100</name>
</gene>
<accession>A0A1I7D0P1</accession>
<dbReference type="RefSeq" id="WP_054784079.1">
    <property type="nucleotide sequence ID" value="NZ_FPBD01000007.1"/>
</dbReference>
<proteinExistence type="predicted"/>
<reference evidence="3" key="1">
    <citation type="submission" date="2016-10" db="EMBL/GenBank/DDBJ databases">
        <authorList>
            <person name="Varghese N."/>
            <person name="Submissions S."/>
        </authorList>
    </citation>
    <scope>NUCLEOTIDE SEQUENCE [LARGE SCALE GENOMIC DNA]</scope>
    <source>
        <strain evidence="3">DSM 17465</strain>
    </source>
</reference>
<feature type="transmembrane region" description="Helical" evidence="1">
    <location>
        <begin position="50"/>
        <end position="74"/>
    </location>
</feature>
<feature type="transmembrane region" description="Helical" evidence="1">
    <location>
        <begin position="12"/>
        <end position="30"/>
    </location>
</feature>
<protein>
    <submittedName>
        <fullName evidence="2">Uncharacterized protein</fullName>
    </submittedName>
</protein>